<evidence type="ECO:0000256" key="7">
    <source>
        <dbReference type="SAM" id="Phobius"/>
    </source>
</evidence>
<dbReference type="Pfam" id="PF00672">
    <property type="entry name" value="HAMP"/>
    <property type="match status" value="1"/>
</dbReference>
<dbReference type="PROSITE" id="PS50111">
    <property type="entry name" value="CHEMOTAXIS_TRANSDUC_2"/>
    <property type="match status" value="1"/>
</dbReference>
<keyword evidence="4 6" id="KW-0807">Transducer</keyword>
<dbReference type="GO" id="GO:0007165">
    <property type="term" value="P:signal transduction"/>
    <property type="evidence" value="ECO:0007669"/>
    <property type="project" value="UniProtKB-KW"/>
</dbReference>
<evidence type="ECO:0000256" key="2">
    <source>
        <dbReference type="ARBA" id="ARBA00022475"/>
    </source>
</evidence>
<gene>
    <name evidence="10" type="ORF">RYX45_14915</name>
</gene>
<proteinExistence type="inferred from homology"/>
<keyword evidence="7" id="KW-1133">Transmembrane helix</keyword>
<organism evidence="10 11">
    <name type="scientific">Alkalihalophilus pseudofirmus</name>
    <name type="common">Bacillus pseudofirmus</name>
    <dbReference type="NCBI Taxonomy" id="79885"/>
    <lineage>
        <taxon>Bacteria</taxon>
        <taxon>Bacillati</taxon>
        <taxon>Bacillota</taxon>
        <taxon>Bacilli</taxon>
        <taxon>Bacillales</taxon>
        <taxon>Bacillaceae</taxon>
        <taxon>Alkalihalophilus</taxon>
    </lineage>
</organism>
<feature type="domain" description="HAMP" evidence="9">
    <location>
        <begin position="75"/>
        <end position="126"/>
    </location>
</feature>
<dbReference type="GO" id="GO:0005886">
    <property type="term" value="C:plasma membrane"/>
    <property type="evidence" value="ECO:0007669"/>
    <property type="project" value="UniProtKB-SubCell"/>
</dbReference>
<evidence type="ECO:0000313" key="10">
    <source>
        <dbReference type="EMBL" id="MDV2886480.1"/>
    </source>
</evidence>
<comment type="subcellular location">
    <subcellularLocation>
        <location evidence="1">Cell membrane</location>
    </subcellularLocation>
</comment>
<comment type="similarity">
    <text evidence="5">Belongs to the methyl-accepting chemotaxis (MCP) protein family.</text>
</comment>
<reference evidence="10" key="1">
    <citation type="submission" date="2023-10" db="EMBL/GenBank/DDBJ databases">
        <title>Screening of Alkalihalophilus pseudofirmusBZ-TG-HK211 and Its Alleviation of Salt Stress on Rapeseed Growth.</title>
        <authorList>
            <person name="Zhao B."/>
            <person name="Guo T."/>
        </authorList>
    </citation>
    <scope>NUCLEOTIDE SEQUENCE</scope>
    <source>
        <strain evidence="10">BZ-TG-HK211</strain>
    </source>
</reference>
<name>A0AAJ2NQ05_ALKPS</name>
<dbReference type="PANTHER" id="PTHR32089">
    <property type="entry name" value="METHYL-ACCEPTING CHEMOTAXIS PROTEIN MCPB"/>
    <property type="match status" value="1"/>
</dbReference>
<dbReference type="SMART" id="SM00283">
    <property type="entry name" value="MA"/>
    <property type="match status" value="1"/>
</dbReference>
<feature type="transmembrane region" description="Helical" evidence="7">
    <location>
        <begin position="52"/>
        <end position="75"/>
    </location>
</feature>
<evidence type="ECO:0000256" key="1">
    <source>
        <dbReference type="ARBA" id="ARBA00004236"/>
    </source>
</evidence>
<evidence type="ECO:0000259" key="9">
    <source>
        <dbReference type="PROSITE" id="PS50885"/>
    </source>
</evidence>
<protein>
    <submittedName>
        <fullName evidence="10">HAMP domain-containing methyl-accepting chemotaxis protein</fullName>
    </submittedName>
</protein>
<keyword evidence="3 7" id="KW-0472">Membrane</keyword>
<accession>A0AAJ2NQ05</accession>
<dbReference type="InterPro" id="IPR003660">
    <property type="entry name" value="HAMP_dom"/>
</dbReference>
<evidence type="ECO:0000313" key="11">
    <source>
        <dbReference type="Proteomes" id="UP001285636"/>
    </source>
</evidence>
<keyword evidence="2" id="KW-1003">Cell membrane</keyword>
<feature type="transmembrane region" description="Helical" evidence="7">
    <location>
        <begin position="15"/>
        <end position="37"/>
    </location>
</feature>
<comment type="caution">
    <text evidence="10">The sequence shown here is derived from an EMBL/GenBank/DDBJ whole genome shotgun (WGS) entry which is preliminary data.</text>
</comment>
<dbReference type="InterPro" id="IPR004089">
    <property type="entry name" value="MCPsignal_dom"/>
</dbReference>
<evidence type="ECO:0000256" key="4">
    <source>
        <dbReference type="ARBA" id="ARBA00023224"/>
    </source>
</evidence>
<sequence length="431" mass="46920">MGERKKYRASIRKKLVIGISGLAVVTFGFSAIFIFILGDFFESYFGLNRESVIIFTLIKGVFWSGVLGFVCAPLITKPLHELEEAARRAAAGDIKHDVAVSKSDDELRALGLAYNEMLDSLRQMVRDIDENFHKTNDVVNEMNASSEFAATKAVDIGKTMDEIAQGAESSAYAVQHTAEAMEEVTKLAVNVEERAVQSTASSKQMVQALTESRTAIDELVKGIHQLATDNKESRAAVGRLEDQAREVGEIISLVGDIAAQTNLLALNASIEAARAGEHGRGFAVVADEVRKLADQSAQAVQGISSLIHKMQEEVQTVVYQIDEQVNAAIHQAERGSQTNETIALMERSVHDVATVITDISKMTKQQMESIQETSQQSQEVAAIAEETSAGSTEVTAMAEQQAETIQDMSKTAQILSTHANQLKATIERFTI</sequence>
<dbReference type="SMART" id="SM00304">
    <property type="entry name" value="HAMP"/>
    <property type="match status" value="1"/>
</dbReference>
<dbReference type="Gene3D" id="1.10.287.950">
    <property type="entry name" value="Methyl-accepting chemotaxis protein"/>
    <property type="match status" value="1"/>
</dbReference>
<dbReference type="Proteomes" id="UP001285636">
    <property type="component" value="Unassembled WGS sequence"/>
</dbReference>
<dbReference type="RefSeq" id="WP_289235374.1">
    <property type="nucleotide sequence ID" value="NZ_CP117835.1"/>
</dbReference>
<feature type="domain" description="Methyl-accepting transducer" evidence="8">
    <location>
        <begin position="145"/>
        <end position="381"/>
    </location>
</feature>
<dbReference type="AlphaFoldDB" id="A0AAJ2NQ05"/>
<dbReference type="CDD" id="cd06225">
    <property type="entry name" value="HAMP"/>
    <property type="match status" value="1"/>
</dbReference>
<evidence type="ECO:0000256" key="5">
    <source>
        <dbReference type="ARBA" id="ARBA00029447"/>
    </source>
</evidence>
<evidence type="ECO:0000256" key="6">
    <source>
        <dbReference type="PROSITE-ProRule" id="PRU00284"/>
    </source>
</evidence>
<dbReference type="SUPFAM" id="SSF58104">
    <property type="entry name" value="Methyl-accepting chemotaxis protein (MCP) signaling domain"/>
    <property type="match status" value="1"/>
</dbReference>
<dbReference type="EMBL" id="JAWJAY010000003">
    <property type="protein sequence ID" value="MDV2886480.1"/>
    <property type="molecule type" value="Genomic_DNA"/>
</dbReference>
<dbReference type="PANTHER" id="PTHR32089:SF112">
    <property type="entry name" value="LYSOZYME-LIKE PROTEIN-RELATED"/>
    <property type="match status" value="1"/>
</dbReference>
<keyword evidence="7" id="KW-0812">Transmembrane</keyword>
<evidence type="ECO:0000256" key="3">
    <source>
        <dbReference type="ARBA" id="ARBA00023136"/>
    </source>
</evidence>
<dbReference type="Pfam" id="PF00015">
    <property type="entry name" value="MCPsignal"/>
    <property type="match status" value="1"/>
</dbReference>
<evidence type="ECO:0000259" key="8">
    <source>
        <dbReference type="PROSITE" id="PS50111"/>
    </source>
</evidence>
<dbReference type="PROSITE" id="PS50885">
    <property type="entry name" value="HAMP"/>
    <property type="match status" value="1"/>
</dbReference>